<dbReference type="EMBL" id="GBRH01191031">
    <property type="protein sequence ID" value="JAE06865.1"/>
    <property type="molecule type" value="Transcribed_RNA"/>
</dbReference>
<protein>
    <submittedName>
        <fullName evidence="1">Uncharacterized protein</fullName>
    </submittedName>
</protein>
<reference evidence="1" key="1">
    <citation type="submission" date="2014-09" db="EMBL/GenBank/DDBJ databases">
        <authorList>
            <person name="Magalhaes I.L.F."/>
            <person name="Oliveira U."/>
            <person name="Santos F.R."/>
            <person name="Vidigal T.H.D.A."/>
            <person name="Brescovit A.D."/>
            <person name="Santos A.J."/>
        </authorList>
    </citation>
    <scope>NUCLEOTIDE SEQUENCE</scope>
    <source>
        <tissue evidence="1">Shoot tissue taken approximately 20 cm above the soil surface</tissue>
    </source>
</reference>
<name>A0A0A9F1D9_ARUDO</name>
<sequence length="49" mass="5730">MRGTILPGHKWDVMVTFDDLKSLIYFFNPVSYDLFLHDLIPWSVSPFLG</sequence>
<accession>A0A0A9F1D9</accession>
<reference evidence="1" key="2">
    <citation type="journal article" date="2015" name="Data Brief">
        <title>Shoot transcriptome of the giant reed, Arundo donax.</title>
        <authorList>
            <person name="Barrero R.A."/>
            <person name="Guerrero F.D."/>
            <person name="Moolhuijzen P."/>
            <person name="Goolsby J.A."/>
            <person name="Tidwell J."/>
            <person name="Bellgard S.E."/>
            <person name="Bellgard M.I."/>
        </authorList>
    </citation>
    <scope>NUCLEOTIDE SEQUENCE</scope>
    <source>
        <tissue evidence="1">Shoot tissue taken approximately 20 cm above the soil surface</tissue>
    </source>
</reference>
<dbReference type="AlphaFoldDB" id="A0A0A9F1D9"/>
<organism evidence="1">
    <name type="scientific">Arundo donax</name>
    <name type="common">Giant reed</name>
    <name type="synonym">Donax arundinaceus</name>
    <dbReference type="NCBI Taxonomy" id="35708"/>
    <lineage>
        <taxon>Eukaryota</taxon>
        <taxon>Viridiplantae</taxon>
        <taxon>Streptophyta</taxon>
        <taxon>Embryophyta</taxon>
        <taxon>Tracheophyta</taxon>
        <taxon>Spermatophyta</taxon>
        <taxon>Magnoliopsida</taxon>
        <taxon>Liliopsida</taxon>
        <taxon>Poales</taxon>
        <taxon>Poaceae</taxon>
        <taxon>PACMAD clade</taxon>
        <taxon>Arundinoideae</taxon>
        <taxon>Arundineae</taxon>
        <taxon>Arundo</taxon>
    </lineage>
</organism>
<evidence type="ECO:0000313" key="1">
    <source>
        <dbReference type="EMBL" id="JAE06865.1"/>
    </source>
</evidence>
<proteinExistence type="predicted"/>